<dbReference type="Gene3D" id="1.20.1440.60">
    <property type="entry name" value="23S rRNA-intervening sequence"/>
    <property type="match status" value="1"/>
</dbReference>
<dbReference type="EMBL" id="AP021879">
    <property type="protein sequence ID" value="BBO91429.1"/>
    <property type="molecule type" value="Genomic_DNA"/>
</dbReference>
<keyword evidence="2" id="KW-1185">Reference proteome</keyword>
<evidence type="ECO:0000313" key="1">
    <source>
        <dbReference type="EMBL" id="BBO91429.1"/>
    </source>
</evidence>
<dbReference type="PANTHER" id="PTHR38471:SF2">
    <property type="entry name" value="FOUR HELIX BUNDLE PROTEIN"/>
    <property type="match status" value="1"/>
</dbReference>
<dbReference type="PANTHER" id="PTHR38471">
    <property type="entry name" value="FOUR HELIX BUNDLE PROTEIN"/>
    <property type="match status" value="1"/>
</dbReference>
<dbReference type="PIRSF" id="PIRSF035652">
    <property type="entry name" value="CHP02436"/>
    <property type="match status" value="1"/>
</dbReference>
<organism evidence="1 2">
    <name type="scientific">Desulfosarcina ovata subsp. ovata</name>
    <dbReference type="NCBI Taxonomy" id="2752305"/>
    <lineage>
        <taxon>Bacteria</taxon>
        <taxon>Pseudomonadati</taxon>
        <taxon>Thermodesulfobacteriota</taxon>
        <taxon>Desulfobacteria</taxon>
        <taxon>Desulfobacterales</taxon>
        <taxon>Desulfosarcinaceae</taxon>
        <taxon>Desulfosarcina</taxon>
    </lineage>
</organism>
<gene>
    <name evidence="1" type="ORF">DSCOOX_46090</name>
</gene>
<name>A0A5K8AFY7_9BACT</name>
<dbReference type="InterPro" id="IPR012657">
    <property type="entry name" value="23S_rRNA-intervening_sequence"/>
</dbReference>
<reference evidence="1 2" key="1">
    <citation type="submission" date="2019-11" db="EMBL/GenBank/DDBJ databases">
        <title>Comparative genomics of hydrocarbon-degrading Desulfosarcina strains.</title>
        <authorList>
            <person name="Watanabe M."/>
            <person name="Kojima H."/>
            <person name="Fukui M."/>
        </authorList>
    </citation>
    <scope>NUCLEOTIDE SEQUENCE [LARGE SCALE GENOMIC DNA]</scope>
    <source>
        <strain evidence="2">oXyS1</strain>
    </source>
</reference>
<dbReference type="NCBIfam" id="TIGR02436">
    <property type="entry name" value="four helix bundle protein"/>
    <property type="match status" value="1"/>
</dbReference>
<evidence type="ECO:0000313" key="2">
    <source>
        <dbReference type="Proteomes" id="UP000422108"/>
    </source>
</evidence>
<accession>A0A5K8AFY7</accession>
<dbReference type="Proteomes" id="UP000422108">
    <property type="component" value="Chromosome"/>
</dbReference>
<protein>
    <submittedName>
        <fullName evidence="1">Four helix bundle protein</fullName>
    </submittedName>
</protein>
<proteinExistence type="predicted"/>
<dbReference type="InterPro" id="IPR036583">
    <property type="entry name" value="23S_rRNA_IVS_sf"/>
</dbReference>
<sequence length="119" mass="13645">MVDTVEFNLEERTAIFGERIIELAQSLPDNSVNDVLIRQIVRSGTSVGANYMEADSAGSKKDFKYKIDLCRKEAKETKHWLRMIAKANPNEKETIRPLWQEAHELTLIFSSIAMSCRKK</sequence>
<dbReference type="Pfam" id="PF05635">
    <property type="entry name" value="23S_rRNA_IVP"/>
    <property type="match status" value="1"/>
</dbReference>
<dbReference type="SUPFAM" id="SSF158446">
    <property type="entry name" value="IVS-encoded protein-like"/>
    <property type="match status" value="1"/>
</dbReference>
<dbReference type="AlphaFoldDB" id="A0A5K8AFY7"/>